<accession>A0ABX4CZT0</accession>
<proteinExistence type="predicted"/>
<reference evidence="1 2" key="1">
    <citation type="submission" date="2016-11" db="EMBL/GenBank/DDBJ databases">
        <title>Whole genomes of Flavobacteriaceae.</title>
        <authorList>
            <person name="Stine C."/>
            <person name="Li C."/>
            <person name="Tadesse D."/>
        </authorList>
    </citation>
    <scope>NUCLEOTIDE SEQUENCE [LARGE SCALE GENOMIC DNA]</scope>
    <source>
        <strain evidence="1 2">CCUG 60112</strain>
    </source>
</reference>
<gene>
    <name evidence="1" type="ORF">B0A81_03665</name>
</gene>
<dbReference type="EMBL" id="MUHD01000005">
    <property type="protein sequence ID" value="OXB10668.1"/>
    <property type="molecule type" value="Genomic_DNA"/>
</dbReference>
<protein>
    <submittedName>
        <fullName evidence="1">Uncharacterized protein</fullName>
    </submittedName>
</protein>
<dbReference type="RefSeq" id="WP_089056758.1">
    <property type="nucleotide sequence ID" value="NZ_MUHD01000005.1"/>
</dbReference>
<evidence type="ECO:0000313" key="2">
    <source>
        <dbReference type="Proteomes" id="UP000198381"/>
    </source>
</evidence>
<name>A0ABX4CZT0_9FLAO</name>
<dbReference type="Proteomes" id="UP000198381">
    <property type="component" value="Unassembled WGS sequence"/>
</dbReference>
<comment type="caution">
    <text evidence="1">The sequence shown here is derived from an EMBL/GenBank/DDBJ whole genome shotgun (WGS) entry which is preliminary data.</text>
</comment>
<keyword evidence="2" id="KW-1185">Reference proteome</keyword>
<evidence type="ECO:0000313" key="1">
    <source>
        <dbReference type="EMBL" id="OXB10668.1"/>
    </source>
</evidence>
<organism evidence="1 2">
    <name type="scientific">Flavobacterium plurextorum</name>
    <dbReference type="NCBI Taxonomy" id="1114867"/>
    <lineage>
        <taxon>Bacteria</taxon>
        <taxon>Pseudomonadati</taxon>
        <taxon>Bacteroidota</taxon>
        <taxon>Flavobacteriia</taxon>
        <taxon>Flavobacteriales</taxon>
        <taxon>Flavobacteriaceae</taxon>
        <taxon>Flavobacterium</taxon>
    </lineage>
</organism>
<sequence>MVIEIVENKKQSLFVYRNEELLFYSTIKFNWLRKNLIKIFDPTDELILELQSYETPFSSAKFEILFQNKNITKDITEITKTSLSFDQNRTIKRISEKYFSFNLKHSYFLDKIKLADMKGKFWSTTQKISLNLNMEHEEFINPIIIHILSTKTGYNSNSV</sequence>